<name>A0ABT2LRP7_9HYPH</name>
<dbReference type="SUPFAM" id="SSF47413">
    <property type="entry name" value="lambda repressor-like DNA-binding domains"/>
    <property type="match status" value="1"/>
</dbReference>
<comment type="caution">
    <text evidence="2">The sequence shown here is derived from an EMBL/GenBank/DDBJ whole genome shotgun (WGS) entry which is preliminary data.</text>
</comment>
<evidence type="ECO:0000259" key="1">
    <source>
        <dbReference type="PROSITE" id="PS50943"/>
    </source>
</evidence>
<dbReference type="InterPro" id="IPR041413">
    <property type="entry name" value="MLTR_LBD"/>
</dbReference>
<reference evidence="2 3" key="1">
    <citation type="submission" date="2022-09" db="EMBL/GenBank/DDBJ databases">
        <title>Chelativorans salina sp. nov., a novel slightly halophilic bacterium isolated from a saline lake sediment enrichment.</title>
        <authorList>
            <person name="Gao L."/>
            <person name="Fang B.-Z."/>
            <person name="Li W.-J."/>
        </authorList>
    </citation>
    <scope>NUCLEOTIDE SEQUENCE [LARGE SCALE GENOMIC DNA]</scope>
    <source>
        <strain evidence="2 3">EGI FJ00035</strain>
    </source>
</reference>
<proteinExistence type="predicted"/>
<dbReference type="CDD" id="cd00093">
    <property type="entry name" value="HTH_XRE"/>
    <property type="match status" value="1"/>
</dbReference>
<dbReference type="Gene3D" id="1.10.260.40">
    <property type="entry name" value="lambda repressor-like DNA-binding domains"/>
    <property type="match status" value="1"/>
</dbReference>
<accession>A0ABT2LRP7</accession>
<dbReference type="PANTHER" id="PTHR35010">
    <property type="entry name" value="BLL4672 PROTEIN-RELATED"/>
    <property type="match status" value="1"/>
</dbReference>
<dbReference type="Pfam" id="PF01381">
    <property type="entry name" value="HTH_3"/>
    <property type="match status" value="1"/>
</dbReference>
<dbReference type="InterPro" id="IPR001387">
    <property type="entry name" value="Cro/C1-type_HTH"/>
</dbReference>
<dbReference type="PROSITE" id="PS50943">
    <property type="entry name" value="HTH_CROC1"/>
    <property type="match status" value="1"/>
</dbReference>
<dbReference type="Gene3D" id="3.30.450.180">
    <property type="match status" value="1"/>
</dbReference>
<gene>
    <name evidence="2" type="ORF">N5A92_13450</name>
</gene>
<sequence length="267" mass="29311">MDMERTNVGGLLREWRQRRRLSQLHLALDAGVSQRHLSFVESGRALPSRDMVLTLAESLSVPLRQRNRLLLAAGYAPSFAERALDDPALKPAMEAVQRVLDGHAPNPALAIDRHWNMLAANGALAPLLQPVEDKSLLTPPANALRVSLHPRGLAPYIVNLAEWRAHVLERLRQINDQVADPALSELERELAAYPGAPHGPQRGKGNAIAVPFRLRLGGAELSFITTTTVFGAPLDVTLSELAIESFFPADEATARFLREAQDEERTG</sequence>
<feature type="domain" description="HTH cro/C1-type" evidence="1">
    <location>
        <begin position="12"/>
        <end position="66"/>
    </location>
</feature>
<dbReference type="EMBL" id="JAOCZP010000003">
    <property type="protein sequence ID" value="MCT7376038.1"/>
    <property type="molecule type" value="Genomic_DNA"/>
</dbReference>
<dbReference type="Pfam" id="PF17765">
    <property type="entry name" value="MLTR_LBD"/>
    <property type="match status" value="1"/>
</dbReference>
<dbReference type="Proteomes" id="UP001320831">
    <property type="component" value="Unassembled WGS sequence"/>
</dbReference>
<evidence type="ECO:0000313" key="2">
    <source>
        <dbReference type="EMBL" id="MCT7376038.1"/>
    </source>
</evidence>
<keyword evidence="3" id="KW-1185">Reference proteome</keyword>
<evidence type="ECO:0000313" key="3">
    <source>
        <dbReference type="Proteomes" id="UP001320831"/>
    </source>
</evidence>
<dbReference type="SMART" id="SM00530">
    <property type="entry name" value="HTH_XRE"/>
    <property type="match status" value="1"/>
</dbReference>
<dbReference type="InterPro" id="IPR010982">
    <property type="entry name" value="Lambda_DNA-bd_dom_sf"/>
</dbReference>
<organism evidence="2 3">
    <name type="scientific">Chelativorans salis</name>
    <dbReference type="NCBI Taxonomy" id="2978478"/>
    <lineage>
        <taxon>Bacteria</taxon>
        <taxon>Pseudomonadati</taxon>
        <taxon>Pseudomonadota</taxon>
        <taxon>Alphaproteobacteria</taxon>
        <taxon>Hyphomicrobiales</taxon>
        <taxon>Phyllobacteriaceae</taxon>
        <taxon>Chelativorans</taxon>
    </lineage>
</organism>
<dbReference type="RefSeq" id="WP_260903626.1">
    <property type="nucleotide sequence ID" value="NZ_JAOCZP010000003.1"/>
</dbReference>
<protein>
    <submittedName>
        <fullName evidence="2">Helix-turn-helix transcriptional regulator</fullName>
    </submittedName>
</protein>
<dbReference type="PANTHER" id="PTHR35010:SF4">
    <property type="entry name" value="BLL5781 PROTEIN"/>
    <property type="match status" value="1"/>
</dbReference>